<evidence type="ECO:0000313" key="9">
    <source>
        <dbReference type="EMBL" id="WED41913.1"/>
    </source>
</evidence>
<evidence type="ECO:0000256" key="4">
    <source>
        <dbReference type="ARBA" id="ARBA00011990"/>
    </source>
</evidence>
<accession>A0ABY8AMK1</accession>
<gene>
    <name evidence="9" type="primary">rfbB</name>
    <name evidence="9" type="ORF">PXX05_08185</name>
</gene>
<comment type="cofactor">
    <cofactor evidence="2 7">
        <name>NAD(+)</name>
        <dbReference type="ChEBI" id="CHEBI:57540"/>
    </cofactor>
</comment>
<evidence type="ECO:0000256" key="5">
    <source>
        <dbReference type="ARBA" id="ARBA00023027"/>
    </source>
</evidence>
<keyword evidence="6 7" id="KW-0456">Lyase</keyword>
<sequence length="349" mass="39667">MMTYQPRNLFITGAAGFIGSNFIEMMSERYPELRIVSLDKLTYAGNEANLAKVNGLANHFFVKGDIGDKELVSSLLKEYEIDTIVHFAAESHVDNSIKNPLLFLQTNVLGTFTLLEAARNYWLNEQGWTTQHCRFHHVSTDEVYGSLNENEPAFTEANPYQPNSPYSASKASSDHLVRAYYHTYQLPVTTSNCSNNYGPYQHKEKLIPTVIDCCIHQRPIPVYGNGLNIRDWLYVKDHCDAIDLIIRKGHVGEVYNIGGNNELDNLSLIKHICQIMDKLLPNNSPHTSLISFVQDRKGHDKRYAINNNKIQKELGWSPRGEFANHLADTVKFYLNQNLTLMNKNLTLAS</sequence>
<organism evidence="9 10">
    <name type="scientific">Legionella cardiaca</name>
    <dbReference type="NCBI Taxonomy" id="1071983"/>
    <lineage>
        <taxon>Bacteria</taxon>
        <taxon>Pseudomonadati</taxon>
        <taxon>Pseudomonadota</taxon>
        <taxon>Gammaproteobacteria</taxon>
        <taxon>Legionellales</taxon>
        <taxon>Legionellaceae</taxon>
        <taxon>Legionella</taxon>
    </lineage>
</organism>
<comment type="similarity">
    <text evidence="3 7">Belongs to the NAD(P)-dependent epimerase/dehydratase family. dTDP-glucose dehydratase subfamily.</text>
</comment>
<dbReference type="InterPro" id="IPR005888">
    <property type="entry name" value="dTDP_Gluc_deHydtase"/>
</dbReference>
<dbReference type="Pfam" id="PF16363">
    <property type="entry name" value="GDP_Man_Dehyd"/>
    <property type="match status" value="1"/>
</dbReference>
<protein>
    <recommendedName>
        <fullName evidence="4 7">dTDP-glucose 4,6-dehydratase</fullName>
        <ecNumber evidence="4 7">4.2.1.46</ecNumber>
    </recommendedName>
</protein>
<evidence type="ECO:0000256" key="6">
    <source>
        <dbReference type="ARBA" id="ARBA00023239"/>
    </source>
</evidence>
<proteinExistence type="inferred from homology"/>
<keyword evidence="10" id="KW-1185">Reference proteome</keyword>
<dbReference type="EC" id="4.2.1.46" evidence="4 7"/>
<dbReference type="CDD" id="cd05246">
    <property type="entry name" value="dTDP_GD_SDR_e"/>
    <property type="match status" value="1"/>
</dbReference>
<dbReference type="Gene3D" id="3.40.50.720">
    <property type="entry name" value="NAD(P)-binding Rossmann-like Domain"/>
    <property type="match status" value="1"/>
</dbReference>
<evidence type="ECO:0000256" key="3">
    <source>
        <dbReference type="ARBA" id="ARBA00008178"/>
    </source>
</evidence>
<dbReference type="NCBIfam" id="TIGR01181">
    <property type="entry name" value="dTDP_gluc_dehyt"/>
    <property type="match status" value="1"/>
</dbReference>
<dbReference type="InterPro" id="IPR036291">
    <property type="entry name" value="NAD(P)-bd_dom_sf"/>
</dbReference>
<dbReference type="PANTHER" id="PTHR43000">
    <property type="entry name" value="DTDP-D-GLUCOSE 4,6-DEHYDRATASE-RELATED"/>
    <property type="match status" value="1"/>
</dbReference>
<keyword evidence="5" id="KW-0520">NAD</keyword>
<dbReference type="SUPFAM" id="SSF51735">
    <property type="entry name" value="NAD(P)-binding Rossmann-fold domains"/>
    <property type="match status" value="1"/>
</dbReference>
<name>A0ABY8AMK1_9GAMM</name>
<evidence type="ECO:0000313" key="10">
    <source>
        <dbReference type="Proteomes" id="UP001222087"/>
    </source>
</evidence>
<reference evidence="9 10" key="1">
    <citation type="submission" date="2023-02" db="EMBL/GenBank/DDBJ databases">
        <title>Genome Sequence of L. cardiaca H63T.</title>
        <authorList>
            <person name="Lopez A.E."/>
            <person name="Cianciotto N.P."/>
        </authorList>
    </citation>
    <scope>NUCLEOTIDE SEQUENCE [LARGE SCALE GENOMIC DNA]</scope>
    <source>
        <strain evidence="9 10">H63</strain>
    </source>
</reference>
<evidence type="ECO:0000256" key="1">
    <source>
        <dbReference type="ARBA" id="ARBA00001539"/>
    </source>
</evidence>
<dbReference type="EMBL" id="CP119078">
    <property type="protein sequence ID" value="WED41913.1"/>
    <property type="molecule type" value="Genomic_DNA"/>
</dbReference>
<evidence type="ECO:0000259" key="8">
    <source>
        <dbReference type="Pfam" id="PF16363"/>
    </source>
</evidence>
<dbReference type="InterPro" id="IPR016040">
    <property type="entry name" value="NAD(P)-bd_dom"/>
</dbReference>
<dbReference type="Gene3D" id="3.90.25.10">
    <property type="entry name" value="UDP-galactose 4-epimerase, domain 1"/>
    <property type="match status" value="1"/>
</dbReference>
<dbReference type="GO" id="GO:0008460">
    <property type="term" value="F:dTDP-glucose 4,6-dehydratase activity"/>
    <property type="evidence" value="ECO:0007669"/>
    <property type="project" value="UniProtKB-EC"/>
</dbReference>
<evidence type="ECO:0000256" key="2">
    <source>
        <dbReference type="ARBA" id="ARBA00001911"/>
    </source>
</evidence>
<feature type="domain" description="NAD(P)-binding" evidence="8">
    <location>
        <begin position="10"/>
        <end position="328"/>
    </location>
</feature>
<evidence type="ECO:0000256" key="7">
    <source>
        <dbReference type="RuleBase" id="RU004473"/>
    </source>
</evidence>
<comment type="catalytic activity">
    <reaction evidence="1 7">
        <text>dTDP-alpha-D-glucose = dTDP-4-dehydro-6-deoxy-alpha-D-glucose + H2O</text>
        <dbReference type="Rhea" id="RHEA:17221"/>
        <dbReference type="ChEBI" id="CHEBI:15377"/>
        <dbReference type="ChEBI" id="CHEBI:57477"/>
        <dbReference type="ChEBI" id="CHEBI:57649"/>
        <dbReference type="EC" id="4.2.1.46"/>
    </reaction>
</comment>
<dbReference type="Proteomes" id="UP001222087">
    <property type="component" value="Chromosome"/>
</dbReference>